<protein>
    <submittedName>
        <fullName evidence="6">Glycyl radical enzyme</fullName>
    </submittedName>
</protein>
<dbReference type="Pfam" id="PF02901">
    <property type="entry name" value="PFL-like"/>
    <property type="match status" value="1"/>
</dbReference>
<evidence type="ECO:0000259" key="5">
    <source>
        <dbReference type="PROSITE" id="PS51554"/>
    </source>
</evidence>
<evidence type="ECO:0000256" key="1">
    <source>
        <dbReference type="ARBA" id="ARBA00022818"/>
    </source>
</evidence>
<reference evidence="6 7" key="1">
    <citation type="journal article" date="2023" name="Antonie Van Leeuwenhoek">
        <title>Mesoterricola silvestris gen. nov., sp. nov., Mesoterricola sediminis sp. nov., Geothrix oryzae sp. nov., Geothrix edaphica sp. nov., Geothrix rubra sp. nov., and Geothrix limicola sp. nov., six novel members of Acidobacteriota isolated from soils.</title>
        <authorList>
            <person name="Itoh H."/>
            <person name="Sugisawa Y."/>
            <person name="Mise K."/>
            <person name="Xu Z."/>
            <person name="Kuniyasu M."/>
            <person name="Ushijima N."/>
            <person name="Kawano K."/>
            <person name="Kobayashi E."/>
            <person name="Shiratori Y."/>
            <person name="Masuda Y."/>
            <person name="Senoo K."/>
        </authorList>
    </citation>
    <scope>NUCLEOTIDE SEQUENCE [LARGE SCALE GENOMIC DNA]</scope>
    <source>
        <strain evidence="6 7">Red804</strain>
    </source>
</reference>
<dbReference type="PANTHER" id="PTHR43641:SF2">
    <property type="entry name" value="DEHYDRATASE YBIW-RELATED"/>
    <property type="match status" value="1"/>
</dbReference>
<sequence length="788" mass="88205">MNERTARLRQESLDAIPSLSPERAELITAFYREHLGKHAIPVMRALAFKYICQHKTIWIGEGELIVGERGPRPKAVPTYPELTCHSAEDLRILDTRPKTRYQVDEAMIRVYEREIIPFWQGRSLRDQLFQTLPQAWHDAYEAGVFTEFMEQRAPGHTVLDDKIYRKGLRDFQADIACSKALLDVEKDPEAEDKRAQLEAMDIACEALILLAERHAAEAERLAAQTTNATRAAELRRIAEVCRRVPAQAPRDFHEALQYYWFCHQGVITELNGWDAFSPGHLDQHLWPFYQRGLKEGSLTREGARELLECFFVKFNNHTSPSKVGVTAAESGTYTDFANLNLAGLLPDGSDGSNELTDLLLDIIDEMHLLQPSSNVQVSRKTPDATLKHALKVIRNGYGFPSLFNADAVVEEQLRQGKSLEDARAGGCSGCVEVGAFGKEAYILTGYFNLSKMLELALHDGLDPRTGRQLGPHTGAPESFRNVDDLLQAFEAQTHHFLDIKIRGNQVIERLYATRMPAPFLSVLTDDCIRKGKDYNAGGARYNNTFIQAVGIGSLTDSLSAIQQLVFERGDLALPELVSALDVDFEGQEVLRQRLLNKTPKYGNDDAAADDLMVRVFRFLFHAIDGRPNTKGGAYRLEMLPTTCHVYFGQVCQASADGRKAGEPLSEGISPVQGADRSGPTAVLRSAGKMDHVKTGGTLLNMKFTPGLLEGEGGIDRLHHLVRTYFKMDGHHIQFNVVTAAKLREAQEKPESHRDLIVRVAGYSDYFCDLSLELQDEIIRRTEHDTFAQ</sequence>
<dbReference type="CDD" id="cd01677">
    <property type="entry name" value="PFL2_DhaB_BssA"/>
    <property type="match status" value="1"/>
</dbReference>
<feature type="domain" description="Glycine radical" evidence="4">
    <location>
        <begin position="666"/>
        <end position="786"/>
    </location>
</feature>
<dbReference type="InterPro" id="IPR001150">
    <property type="entry name" value="Gly_radical"/>
</dbReference>
<keyword evidence="2" id="KW-0456">Lyase</keyword>
<dbReference type="Pfam" id="PF01228">
    <property type="entry name" value="Gly_radical"/>
    <property type="match status" value="1"/>
</dbReference>
<evidence type="ECO:0000313" key="7">
    <source>
        <dbReference type="Proteomes" id="UP001165069"/>
    </source>
</evidence>
<accession>A0ABQ5QHP4</accession>
<dbReference type="RefSeq" id="WP_285575664.1">
    <property type="nucleotide sequence ID" value="NZ_BSDE01000004.1"/>
</dbReference>
<proteinExistence type="predicted"/>
<comment type="caution">
    <text evidence="6">The sequence shown here is derived from an EMBL/GenBank/DDBJ whole genome shotgun (WGS) entry which is preliminary data.</text>
</comment>
<keyword evidence="7" id="KW-1185">Reference proteome</keyword>
<dbReference type="InterPro" id="IPR004184">
    <property type="entry name" value="PFL_dom"/>
</dbReference>
<dbReference type="EMBL" id="BSDE01000004">
    <property type="protein sequence ID" value="GLH73941.1"/>
    <property type="molecule type" value="Genomic_DNA"/>
</dbReference>
<dbReference type="SUPFAM" id="SSF51998">
    <property type="entry name" value="PFL-like glycyl radical enzymes"/>
    <property type="match status" value="1"/>
</dbReference>
<feature type="domain" description="PFL" evidence="5">
    <location>
        <begin position="3"/>
        <end position="659"/>
    </location>
</feature>
<dbReference type="Proteomes" id="UP001165069">
    <property type="component" value="Unassembled WGS sequence"/>
</dbReference>
<dbReference type="Gene3D" id="3.20.70.20">
    <property type="match status" value="1"/>
</dbReference>
<gene>
    <name evidence="6" type="ORF">GETHLI_24430</name>
</gene>
<evidence type="ECO:0000256" key="3">
    <source>
        <dbReference type="PROSITE-ProRule" id="PRU00493"/>
    </source>
</evidence>
<dbReference type="NCBIfam" id="NF043068">
    <property type="entry name" value="glycl_HYPD"/>
    <property type="match status" value="1"/>
</dbReference>
<dbReference type="PROSITE" id="PS51149">
    <property type="entry name" value="GLY_RADICAL_2"/>
    <property type="match status" value="1"/>
</dbReference>
<dbReference type="PROSITE" id="PS51554">
    <property type="entry name" value="PFL"/>
    <property type="match status" value="1"/>
</dbReference>
<keyword evidence="1 3" id="KW-0556">Organic radical</keyword>
<feature type="modified residue" description="Glycine radical" evidence="3">
    <location>
        <position position="761"/>
    </location>
</feature>
<dbReference type="InterPro" id="IPR050012">
    <property type="entry name" value="Glycl_HYPD"/>
</dbReference>
<evidence type="ECO:0000259" key="4">
    <source>
        <dbReference type="PROSITE" id="PS51149"/>
    </source>
</evidence>
<name>A0ABQ5QHP4_9BACT</name>
<evidence type="ECO:0000256" key="2">
    <source>
        <dbReference type="ARBA" id="ARBA00023239"/>
    </source>
</evidence>
<dbReference type="PANTHER" id="PTHR43641">
    <property type="entry name" value="FORMATE ACETYLTRANSFERASE 3-RELATED"/>
    <property type="match status" value="1"/>
</dbReference>
<evidence type="ECO:0000313" key="6">
    <source>
        <dbReference type="EMBL" id="GLH73941.1"/>
    </source>
</evidence>
<dbReference type="InterPro" id="IPR051215">
    <property type="entry name" value="GRE"/>
</dbReference>
<organism evidence="6 7">
    <name type="scientific">Geothrix limicola</name>
    <dbReference type="NCBI Taxonomy" id="2927978"/>
    <lineage>
        <taxon>Bacteria</taxon>
        <taxon>Pseudomonadati</taxon>
        <taxon>Acidobacteriota</taxon>
        <taxon>Holophagae</taxon>
        <taxon>Holophagales</taxon>
        <taxon>Holophagaceae</taxon>
        <taxon>Geothrix</taxon>
    </lineage>
</organism>